<organism evidence="1 2">
    <name type="scientific">Ephemerocybe angulata</name>
    <dbReference type="NCBI Taxonomy" id="980116"/>
    <lineage>
        <taxon>Eukaryota</taxon>
        <taxon>Fungi</taxon>
        <taxon>Dikarya</taxon>
        <taxon>Basidiomycota</taxon>
        <taxon>Agaricomycotina</taxon>
        <taxon>Agaricomycetes</taxon>
        <taxon>Agaricomycetidae</taxon>
        <taxon>Agaricales</taxon>
        <taxon>Agaricineae</taxon>
        <taxon>Psathyrellaceae</taxon>
        <taxon>Ephemerocybe</taxon>
    </lineage>
</organism>
<accession>A0A8H6HFU1</accession>
<gene>
    <name evidence="1" type="ORF">DFP72DRAFT_856876</name>
</gene>
<evidence type="ECO:0000313" key="2">
    <source>
        <dbReference type="Proteomes" id="UP000521943"/>
    </source>
</evidence>
<protein>
    <submittedName>
        <fullName evidence="1">Uncharacterized protein</fullName>
    </submittedName>
</protein>
<dbReference type="EMBL" id="JACGCI010000111">
    <property type="protein sequence ID" value="KAF6745006.1"/>
    <property type="molecule type" value="Genomic_DNA"/>
</dbReference>
<comment type="caution">
    <text evidence="1">The sequence shown here is derived from an EMBL/GenBank/DDBJ whole genome shotgun (WGS) entry which is preliminary data.</text>
</comment>
<evidence type="ECO:0000313" key="1">
    <source>
        <dbReference type="EMBL" id="KAF6745006.1"/>
    </source>
</evidence>
<keyword evidence="2" id="KW-1185">Reference proteome</keyword>
<sequence>MLDILSSQIVDSIELPSTEPMVIGNHTLEHVYPLISARTLHIAGALPPFNLVDVPNYTFEREVEALLQDIMDVRATLPEAAKDEFKRRVDDLLGLWDDVPYFHNLPDARAKIHARIEACVVASTTCDPSWSKKLDMTTHMQCRSFGLRVLLQTLASADGNSMDWRLEDAHNERRAVILHHLMTCHDDTPCLCKVTHTPHKVEACCCFL</sequence>
<dbReference type="AlphaFoldDB" id="A0A8H6HFU1"/>
<proteinExistence type="predicted"/>
<dbReference type="Proteomes" id="UP000521943">
    <property type="component" value="Unassembled WGS sequence"/>
</dbReference>
<name>A0A8H6HFU1_9AGAR</name>
<reference evidence="1 2" key="1">
    <citation type="submission" date="2020-07" db="EMBL/GenBank/DDBJ databases">
        <title>Comparative genomics of pyrophilous fungi reveals a link between fire events and developmental genes.</title>
        <authorList>
            <consortium name="DOE Joint Genome Institute"/>
            <person name="Steindorff A.S."/>
            <person name="Carver A."/>
            <person name="Calhoun S."/>
            <person name="Stillman K."/>
            <person name="Liu H."/>
            <person name="Lipzen A."/>
            <person name="Pangilinan J."/>
            <person name="Labutti K."/>
            <person name="Bruns T.D."/>
            <person name="Grigoriev I.V."/>
        </authorList>
    </citation>
    <scope>NUCLEOTIDE SEQUENCE [LARGE SCALE GENOMIC DNA]</scope>
    <source>
        <strain evidence="1 2">CBS 144469</strain>
    </source>
</reference>